<dbReference type="EMBL" id="LSSN01001448">
    <property type="protein sequence ID" value="OMJ19590.1"/>
    <property type="molecule type" value="Genomic_DNA"/>
</dbReference>
<reference evidence="2 3" key="1">
    <citation type="submission" date="2017-01" db="EMBL/GenBank/DDBJ databases">
        <authorList>
            <person name="Mah S.A."/>
            <person name="Swanson W.J."/>
            <person name="Moy G.W."/>
            <person name="Vacquier V.D."/>
        </authorList>
    </citation>
    <scope>NUCLEOTIDE SEQUENCE [LARGE SCALE GENOMIC DNA]</scope>
    <source>
        <strain evidence="2 3">GSMNP</strain>
    </source>
</reference>
<protein>
    <submittedName>
        <fullName evidence="2">Uncharacterized protein</fullName>
    </submittedName>
</protein>
<keyword evidence="3" id="KW-1185">Reference proteome</keyword>
<feature type="transmembrane region" description="Helical" evidence="1">
    <location>
        <begin position="29"/>
        <end position="52"/>
    </location>
</feature>
<gene>
    <name evidence="2" type="ORF">AYI70_g4634</name>
</gene>
<proteinExistence type="predicted"/>
<comment type="caution">
    <text evidence="2">The sequence shown here is derived from an EMBL/GenBank/DDBJ whole genome shotgun (WGS) entry which is preliminary data.</text>
</comment>
<dbReference type="Proteomes" id="UP000187283">
    <property type="component" value="Unassembled WGS sequence"/>
</dbReference>
<sequence>MASARIVSATSTIDLSFVELKFNTSGNSIPLFFILDSLSIAIFSSLFFGFLLKIFSVSGLSDRIDPTLYSSWFSHSAEIIFRFTRRFDIYDFIR</sequence>
<dbReference type="AlphaFoldDB" id="A0A1R1XY44"/>
<evidence type="ECO:0000256" key="1">
    <source>
        <dbReference type="SAM" id="Phobius"/>
    </source>
</evidence>
<evidence type="ECO:0000313" key="2">
    <source>
        <dbReference type="EMBL" id="OMJ19590.1"/>
    </source>
</evidence>
<organism evidence="2 3">
    <name type="scientific">Smittium culicis</name>
    <dbReference type="NCBI Taxonomy" id="133412"/>
    <lineage>
        <taxon>Eukaryota</taxon>
        <taxon>Fungi</taxon>
        <taxon>Fungi incertae sedis</taxon>
        <taxon>Zoopagomycota</taxon>
        <taxon>Kickxellomycotina</taxon>
        <taxon>Harpellomycetes</taxon>
        <taxon>Harpellales</taxon>
        <taxon>Legeriomycetaceae</taxon>
        <taxon>Smittium</taxon>
    </lineage>
</organism>
<keyword evidence="1" id="KW-1133">Transmembrane helix</keyword>
<keyword evidence="1" id="KW-0472">Membrane</keyword>
<name>A0A1R1XY44_9FUNG</name>
<accession>A0A1R1XY44</accession>
<evidence type="ECO:0000313" key="3">
    <source>
        <dbReference type="Proteomes" id="UP000187283"/>
    </source>
</evidence>
<keyword evidence="1" id="KW-0812">Transmembrane</keyword>